<organism evidence="20 21">
    <name type="scientific">Drosophila lebanonensis</name>
    <name type="common">Fruit fly</name>
    <name type="synonym">Scaptodrosophila lebanonensis</name>
    <dbReference type="NCBI Taxonomy" id="7225"/>
    <lineage>
        <taxon>Eukaryota</taxon>
        <taxon>Metazoa</taxon>
        <taxon>Ecdysozoa</taxon>
        <taxon>Arthropoda</taxon>
        <taxon>Hexapoda</taxon>
        <taxon>Insecta</taxon>
        <taxon>Pterygota</taxon>
        <taxon>Neoptera</taxon>
        <taxon>Endopterygota</taxon>
        <taxon>Diptera</taxon>
        <taxon>Brachycera</taxon>
        <taxon>Muscomorpha</taxon>
        <taxon>Ephydroidea</taxon>
        <taxon>Drosophilidae</taxon>
        <taxon>Scaptodrosophila</taxon>
    </lineage>
</organism>
<evidence type="ECO:0000259" key="17">
    <source>
        <dbReference type="Pfam" id="PF04389"/>
    </source>
</evidence>
<evidence type="ECO:0000256" key="9">
    <source>
        <dbReference type="ARBA" id="ARBA00022833"/>
    </source>
</evidence>
<evidence type="ECO:0000256" key="5">
    <source>
        <dbReference type="ARBA" id="ARBA00022692"/>
    </source>
</evidence>
<dbReference type="AlphaFoldDB" id="A0A6J2TEA5"/>
<feature type="domain" description="Peptidase M28" evidence="17">
    <location>
        <begin position="170"/>
        <end position="365"/>
    </location>
</feature>
<evidence type="ECO:0000256" key="7">
    <source>
        <dbReference type="ARBA" id="ARBA00022801"/>
    </source>
</evidence>
<dbReference type="InterPro" id="IPR053974">
    <property type="entry name" value="ERMP1_1-A_TM"/>
</dbReference>
<comment type="subcellular location">
    <subcellularLocation>
        <location evidence="2">Endoplasmic reticulum membrane</location>
        <topology evidence="2">Multi-pass membrane protein</topology>
    </subcellularLocation>
</comment>
<evidence type="ECO:0000259" key="19">
    <source>
        <dbReference type="Pfam" id="PF22249"/>
    </source>
</evidence>
<dbReference type="Pfam" id="PF22248">
    <property type="entry name" value="ERMP1_C"/>
    <property type="match status" value="1"/>
</dbReference>
<evidence type="ECO:0000256" key="15">
    <source>
        <dbReference type="SAM" id="MobiDB-lite"/>
    </source>
</evidence>
<feature type="domain" description="Endoplasmic reticulum metallopeptidase 1/1-A TM" evidence="19">
    <location>
        <begin position="441"/>
        <end position="655"/>
    </location>
</feature>
<accession>A0A6J2TEA5</accession>
<dbReference type="GO" id="GO:0006508">
    <property type="term" value="P:proteolysis"/>
    <property type="evidence" value="ECO:0007669"/>
    <property type="project" value="UniProtKB-KW"/>
</dbReference>
<dbReference type="GO" id="GO:0005789">
    <property type="term" value="C:endoplasmic reticulum membrane"/>
    <property type="evidence" value="ECO:0007669"/>
    <property type="project" value="UniProtKB-SubCell"/>
</dbReference>
<keyword evidence="8" id="KW-0256">Endoplasmic reticulum</keyword>
<evidence type="ECO:0000256" key="8">
    <source>
        <dbReference type="ARBA" id="ARBA00022824"/>
    </source>
</evidence>
<feature type="transmembrane region" description="Helical" evidence="16">
    <location>
        <begin position="641"/>
        <end position="662"/>
    </location>
</feature>
<dbReference type="InterPro" id="IPR048024">
    <property type="entry name" value="Fxna-like_M28_dom"/>
</dbReference>
<dbReference type="Pfam" id="PF22249">
    <property type="entry name" value="ERMP1-TM"/>
    <property type="match status" value="1"/>
</dbReference>
<keyword evidence="20" id="KW-1185">Reference proteome</keyword>
<keyword evidence="4" id="KW-0645">Protease</keyword>
<evidence type="ECO:0000256" key="13">
    <source>
        <dbReference type="ARBA" id="ARBA00023180"/>
    </source>
</evidence>
<dbReference type="GO" id="GO:0008235">
    <property type="term" value="F:metalloexopeptidase activity"/>
    <property type="evidence" value="ECO:0007669"/>
    <property type="project" value="InterPro"/>
</dbReference>
<evidence type="ECO:0000256" key="6">
    <source>
        <dbReference type="ARBA" id="ARBA00022723"/>
    </source>
</evidence>
<evidence type="ECO:0000313" key="20">
    <source>
        <dbReference type="Proteomes" id="UP000504634"/>
    </source>
</evidence>
<dbReference type="RefSeq" id="XP_030375106.1">
    <property type="nucleotide sequence ID" value="XM_030519246.1"/>
</dbReference>
<feature type="region of interest" description="Disordered" evidence="15">
    <location>
        <begin position="1"/>
        <end position="24"/>
    </location>
</feature>
<feature type="domain" description="Endoplasmic reticulum metallopeptidase 1-like C-terminal" evidence="18">
    <location>
        <begin position="668"/>
        <end position="891"/>
    </location>
</feature>
<dbReference type="SUPFAM" id="SSF53187">
    <property type="entry name" value="Zn-dependent exopeptidases"/>
    <property type="match status" value="1"/>
</dbReference>
<keyword evidence="11" id="KW-0482">Metalloprotease</keyword>
<dbReference type="Gene3D" id="3.40.630.10">
    <property type="entry name" value="Zn peptidases"/>
    <property type="match status" value="1"/>
</dbReference>
<evidence type="ECO:0000256" key="14">
    <source>
        <dbReference type="ARBA" id="ARBA00078796"/>
    </source>
</evidence>
<keyword evidence="12 16" id="KW-0472">Membrane</keyword>
<evidence type="ECO:0000259" key="18">
    <source>
        <dbReference type="Pfam" id="PF22248"/>
    </source>
</evidence>
<feature type="transmembrane region" description="Helical" evidence="16">
    <location>
        <begin position="568"/>
        <end position="588"/>
    </location>
</feature>
<gene>
    <name evidence="21" type="primary">LOC115624523</name>
</gene>
<dbReference type="GO" id="GO:0046872">
    <property type="term" value="F:metal ion binding"/>
    <property type="evidence" value="ECO:0007669"/>
    <property type="project" value="UniProtKB-KW"/>
</dbReference>
<feature type="transmembrane region" description="Helical" evidence="16">
    <location>
        <begin position="541"/>
        <end position="561"/>
    </location>
</feature>
<keyword evidence="7" id="KW-0378">Hydrolase</keyword>
<comment type="cofactor">
    <cofactor evidence="1">
        <name>Zn(2+)</name>
        <dbReference type="ChEBI" id="CHEBI:29105"/>
    </cofactor>
</comment>
<keyword evidence="5 16" id="KW-0812">Transmembrane</keyword>
<comment type="similarity">
    <text evidence="3">Belongs to the peptidase M28 family.</text>
</comment>
<dbReference type="GeneID" id="115624523"/>
<dbReference type="InterPro" id="IPR053973">
    <property type="entry name" value="ERMP1-like_C"/>
</dbReference>
<dbReference type="OrthoDB" id="76293at2759"/>
<feature type="transmembrane region" description="Helical" evidence="16">
    <location>
        <begin position="477"/>
        <end position="503"/>
    </location>
</feature>
<dbReference type="PANTHER" id="PTHR12147:SF22">
    <property type="entry name" value="ENDOPLASMIC RETICULUM METALLOPEPTIDASE 1"/>
    <property type="match status" value="1"/>
</dbReference>
<dbReference type="Proteomes" id="UP000504634">
    <property type="component" value="Unplaced"/>
</dbReference>
<keyword evidence="10 16" id="KW-1133">Transmembrane helix</keyword>
<evidence type="ECO:0000256" key="10">
    <source>
        <dbReference type="ARBA" id="ARBA00022989"/>
    </source>
</evidence>
<evidence type="ECO:0000256" key="4">
    <source>
        <dbReference type="ARBA" id="ARBA00022670"/>
    </source>
</evidence>
<dbReference type="InterPro" id="IPR007484">
    <property type="entry name" value="Peptidase_M28"/>
</dbReference>
<proteinExistence type="inferred from homology"/>
<feature type="transmembrane region" description="Helical" evidence="16">
    <location>
        <begin position="608"/>
        <end position="629"/>
    </location>
</feature>
<evidence type="ECO:0000256" key="12">
    <source>
        <dbReference type="ARBA" id="ARBA00023136"/>
    </source>
</evidence>
<dbReference type="FunFam" id="3.40.630.10:FF:000008">
    <property type="entry name" value="Endoplasmic reticulum metallopeptidase 1"/>
    <property type="match status" value="1"/>
</dbReference>
<dbReference type="Pfam" id="PF04389">
    <property type="entry name" value="Peptidase_M28"/>
    <property type="match status" value="1"/>
</dbReference>
<evidence type="ECO:0000256" key="3">
    <source>
        <dbReference type="ARBA" id="ARBA00010918"/>
    </source>
</evidence>
<feature type="transmembrane region" description="Helical" evidence="16">
    <location>
        <begin position="515"/>
        <end position="535"/>
    </location>
</feature>
<keyword evidence="6" id="KW-0479">Metal-binding</keyword>
<feature type="transmembrane region" description="Helical" evidence="16">
    <location>
        <begin position="404"/>
        <end position="422"/>
    </location>
</feature>
<feature type="transmembrane region" description="Helical" evidence="16">
    <location>
        <begin position="54"/>
        <end position="76"/>
    </location>
</feature>
<keyword evidence="9" id="KW-0862">Zinc</keyword>
<evidence type="ECO:0000313" key="21">
    <source>
        <dbReference type="RefSeq" id="XP_030375106.1"/>
    </source>
</evidence>
<evidence type="ECO:0000256" key="11">
    <source>
        <dbReference type="ARBA" id="ARBA00023049"/>
    </source>
</evidence>
<dbReference type="PANTHER" id="PTHR12147">
    <property type="entry name" value="METALLOPEPTIDASE M28 FAMILY MEMBER"/>
    <property type="match status" value="1"/>
</dbReference>
<evidence type="ECO:0000256" key="1">
    <source>
        <dbReference type="ARBA" id="ARBA00001947"/>
    </source>
</evidence>
<evidence type="ECO:0000256" key="16">
    <source>
        <dbReference type="SAM" id="Phobius"/>
    </source>
</evidence>
<reference evidence="21" key="1">
    <citation type="submission" date="2025-08" db="UniProtKB">
        <authorList>
            <consortium name="RefSeq"/>
        </authorList>
    </citation>
    <scope>IDENTIFICATION</scope>
    <source>
        <strain evidence="21">11010-0011.00</strain>
        <tissue evidence="21">Whole body</tissue>
    </source>
</reference>
<dbReference type="CDD" id="cd03875">
    <property type="entry name" value="M28_Fxna_like"/>
    <property type="match status" value="1"/>
</dbReference>
<feature type="compositionally biased region" description="Polar residues" evidence="15">
    <location>
        <begin position="12"/>
        <end position="24"/>
    </location>
</feature>
<protein>
    <recommendedName>
        <fullName evidence="14">FXNA-like protease</fullName>
    </recommendedName>
</protein>
<feature type="transmembrane region" description="Helical" evidence="16">
    <location>
        <begin position="443"/>
        <end position="465"/>
    </location>
</feature>
<name>A0A6J2TEA5_DROLE</name>
<sequence length="893" mass="101783">MSTDKNVRRRNITPTSDPQNTDPLLNQRHLYFDDEFQKPNCCERAFVTNNKIKWYWAPVFLSFWVLLYYAIAIPAYHSLPTPLTIKDEAKYPDRFIAERAEMNLRQLVDLGPRVVGSRANELGAVKFFTGSVQKMRADLGSVFDIEADVQVASGSYIHWEMINMYQSIQNYVVKISPKDSNSTSYLLVNSHYDSVPGGPGAGDDGAMVAIMLETIRVLVKSKKALRHPVVFLFNGAEENPLQASHAFITQHKWAKNCKALINLDSAGSGGREILFQSGPNHPWLMKRYRRAIKHPYASTIAEEMFQRHFIPSDTDFRIFRDHGAVPGLDMAHQYNGYVYHTRYDLPEIIPRGTFQNTGDNVLALVREIANAPELDDTSKYAEGHTVFFDVMGWFLVFYSETEGIILNVIISLAAICSCGYSFKLMAANAGVKLQKVLKRALHTFIVQIIAVFAAGILCFFLGILMDLMHLPMSWFTHSWLILGLYFCPLFFGFAIVPALYFHFTPDVRFPIGHRVQLLLHCHCLFLSLLTLVLTICGIRSAFIFMLTILFYTVALIFNLATKLHNSELAWIIPHIVCSVPPFLFYAYLSHGFFVTFIPMTGRFGAGVNPDLIICAFTVSVGLLTGGFMIPVLNMFRKSKTIICSLLGITLICMILAATPLGFPYRPETNVQRFSVLHTKRTFHDANNNVRRVESGYFLLPQDRRTYSVKKHVLNVTLAQNLHKDCESEMLCGLPLYNHRWHKARASSLWIPAPEPVLGTVPVAKVISKKQISPNKIRYEMQLSGPDHMGLFIQPLNGATITDWSFHRTPLRMNWKPPFFVYFSYGVNGDPLKFWLELERNKGDWTQPAFELGLSGHWNHHEELFTPDFRKFLNSFPKYVDATAWPASYETWHY</sequence>
<keyword evidence="13" id="KW-0325">Glycoprotein</keyword>
<evidence type="ECO:0000256" key="2">
    <source>
        <dbReference type="ARBA" id="ARBA00004477"/>
    </source>
</evidence>
<dbReference type="InterPro" id="IPR045175">
    <property type="entry name" value="M28_fam"/>
</dbReference>